<accession>A0A426Z6X0</accession>
<reference evidence="2 3" key="1">
    <citation type="journal article" date="2014" name="Agronomy (Basel)">
        <title>A Draft Genome Sequence for Ensete ventricosum, the Drought-Tolerant Tree Against Hunger.</title>
        <authorList>
            <person name="Harrison J."/>
            <person name="Moore K.A."/>
            <person name="Paszkiewicz K."/>
            <person name="Jones T."/>
            <person name="Grant M."/>
            <person name="Ambacheew D."/>
            <person name="Muzemil S."/>
            <person name="Studholme D.J."/>
        </authorList>
    </citation>
    <scope>NUCLEOTIDE SEQUENCE [LARGE SCALE GENOMIC DNA]</scope>
</reference>
<feature type="region of interest" description="Disordered" evidence="1">
    <location>
        <begin position="1"/>
        <end position="91"/>
    </location>
</feature>
<dbReference type="EMBL" id="AMZH03008116">
    <property type="protein sequence ID" value="RRT59673.1"/>
    <property type="molecule type" value="Genomic_DNA"/>
</dbReference>
<protein>
    <submittedName>
        <fullName evidence="2">Uncharacterized protein</fullName>
    </submittedName>
</protein>
<evidence type="ECO:0000313" key="3">
    <source>
        <dbReference type="Proteomes" id="UP000287651"/>
    </source>
</evidence>
<gene>
    <name evidence="2" type="ORF">B296_00032881</name>
</gene>
<feature type="compositionally biased region" description="Low complexity" evidence="1">
    <location>
        <begin position="1"/>
        <end position="18"/>
    </location>
</feature>
<name>A0A426Z6X0_ENSVE</name>
<evidence type="ECO:0000313" key="2">
    <source>
        <dbReference type="EMBL" id="RRT59673.1"/>
    </source>
</evidence>
<proteinExistence type="predicted"/>
<dbReference type="Proteomes" id="UP000287651">
    <property type="component" value="Unassembled WGS sequence"/>
</dbReference>
<feature type="compositionally biased region" description="Basic residues" evidence="1">
    <location>
        <begin position="54"/>
        <end position="91"/>
    </location>
</feature>
<organism evidence="2 3">
    <name type="scientific">Ensete ventricosum</name>
    <name type="common">Abyssinian banana</name>
    <name type="synonym">Musa ensete</name>
    <dbReference type="NCBI Taxonomy" id="4639"/>
    <lineage>
        <taxon>Eukaryota</taxon>
        <taxon>Viridiplantae</taxon>
        <taxon>Streptophyta</taxon>
        <taxon>Embryophyta</taxon>
        <taxon>Tracheophyta</taxon>
        <taxon>Spermatophyta</taxon>
        <taxon>Magnoliopsida</taxon>
        <taxon>Liliopsida</taxon>
        <taxon>Zingiberales</taxon>
        <taxon>Musaceae</taxon>
        <taxon>Ensete</taxon>
    </lineage>
</organism>
<dbReference type="AlphaFoldDB" id="A0A426Z6X0"/>
<sequence length="91" mass="10205">MGALQAAEAGAPATPPQTKQDGSGTENKKPHAPSDDPGIPTPALQKTAEEKRPIKDRRLRRRRRKAEIRSTTHRRSVRNHGSREAKRRPQR</sequence>
<evidence type="ECO:0000256" key="1">
    <source>
        <dbReference type="SAM" id="MobiDB-lite"/>
    </source>
</evidence>
<comment type="caution">
    <text evidence="2">The sequence shown here is derived from an EMBL/GenBank/DDBJ whole genome shotgun (WGS) entry which is preliminary data.</text>
</comment>